<evidence type="ECO:0000313" key="4">
    <source>
        <dbReference type="EMBL" id="GAA0593183.1"/>
    </source>
</evidence>
<dbReference type="InterPro" id="IPR047057">
    <property type="entry name" value="MerR_fam"/>
</dbReference>
<dbReference type="SUPFAM" id="SSF46955">
    <property type="entry name" value="Putative DNA-binding domain"/>
    <property type="match status" value="1"/>
</dbReference>
<organism evidence="4 5">
    <name type="scientific">Craurococcus roseus</name>
    <dbReference type="NCBI Taxonomy" id="77585"/>
    <lineage>
        <taxon>Bacteria</taxon>
        <taxon>Pseudomonadati</taxon>
        <taxon>Pseudomonadota</taxon>
        <taxon>Alphaproteobacteria</taxon>
        <taxon>Acetobacterales</taxon>
        <taxon>Acetobacteraceae</taxon>
        <taxon>Craurococcus</taxon>
    </lineage>
</organism>
<dbReference type="InterPro" id="IPR000551">
    <property type="entry name" value="MerR-type_HTH_dom"/>
</dbReference>
<dbReference type="PROSITE" id="PS50937">
    <property type="entry name" value="HTH_MERR_2"/>
    <property type="match status" value="1"/>
</dbReference>
<protein>
    <recommendedName>
        <fullName evidence="3">HTH merR-type domain-containing protein</fullName>
    </recommendedName>
</protein>
<reference evidence="4 5" key="1">
    <citation type="journal article" date="2019" name="Int. J. Syst. Evol. Microbiol.">
        <title>The Global Catalogue of Microorganisms (GCM) 10K type strain sequencing project: providing services to taxonomists for standard genome sequencing and annotation.</title>
        <authorList>
            <consortium name="The Broad Institute Genomics Platform"/>
            <consortium name="The Broad Institute Genome Sequencing Center for Infectious Disease"/>
            <person name="Wu L."/>
            <person name="Ma J."/>
        </authorList>
    </citation>
    <scope>NUCLEOTIDE SEQUENCE [LARGE SCALE GENOMIC DNA]</scope>
    <source>
        <strain evidence="4 5">JCM 9933</strain>
    </source>
</reference>
<feature type="region of interest" description="Disordered" evidence="2">
    <location>
        <begin position="53"/>
        <end position="72"/>
    </location>
</feature>
<dbReference type="CDD" id="cd04785">
    <property type="entry name" value="HTH_CadR-PbrR-like"/>
    <property type="match status" value="1"/>
</dbReference>
<evidence type="ECO:0000256" key="2">
    <source>
        <dbReference type="SAM" id="MobiDB-lite"/>
    </source>
</evidence>
<evidence type="ECO:0000256" key="1">
    <source>
        <dbReference type="ARBA" id="ARBA00023125"/>
    </source>
</evidence>
<dbReference type="SMART" id="SM00422">
    <property type="entry name" value="HTH_MERR"/>
    <property type="match status" value="1"/>
</dbReference>
<gene>
    <name evidence="4" type="ORF">GCM10009416_34470</name>
</gene>
<dbReference type="EMBL" id="BAAAFZ010000054">
    <property type="protein sequence ID" value="GAA0593183.1"/>
    <property type="molecule type" value="Genomic_DNA"/>
</dbReference>
<feature type="domain" description="HTH merR-type" evidence="3">
    <location>
        <begin position="67"/>
        <end position="136"/>
    </location>
</feature>
<dbReference type="InterPro" id="IPR009061">
    <property type="entry name" value="DNA-bd_dom_put_sf"/>
</dbReference>
<comment type="caution">
    <text evidence="4">The sequence shown here is derived from an EMBL/GenBank/DDBJ whole genome shotgun (WGS) entry which is preliminary data.</text>
</comment>
<accession>A0ABN1FLB0</accession>
<sequence length="217" mass="23236">MAAGKPASRILSPPRSTPPVWDFQSLEVQAPHVATPLAVVRRRPHLNRMAIPHHLPRPAGAPEPGGSLSIGDLARRTGTKATTVRWYEEVGMLPPAARTAGGHRVYGAAHLARLDFIRHAREFGFPLGAVRELLDLAARPDGASCEAAHGIACARLAEVEEKLRRLEVLRAELARMVGNGCRGAPADCRILHALADHDHGHCLDAGHAAVLDRPAEG</sequence>
<evidence type="ECO:0000259" key="3">
    <source>
        <dbReference type="PROSITE" id="PS50937"/>
    </source>
</evidence>
<dbReference type="PANTHER" id="PTHR30204:SF93">
    <property type="entry name" value="HTH MERR-TYPE DOMAIN-CONTAINING PROTEIN"/>
    <property type="match status" value="1"/>
</dbReference>
<keyword evidence="5" id="KW-1185">Reference proteome</keyword>
<keyword evidence="1" id="KW-0238">DNA-binding</keyword>
<dbReference type="Pfam" id="PF13411">
    <property type="entry name" value="MerR_1"/>
    <property type="match status" value="1"/>
</dbReference>
<dbReference type="Gene3D" id="1.10.1660.10">
    <property type="match status" value="1"/>
</dbReference>
<proteinExistence type="predicted"/>
<dbReference type="PRINTS" id="PR00040">
    <property type="entry name" value="HTHMERR"/>
</dbReference>
<evidence type="ECO:0000313" key="5">
    <source>
        <dbReference type="Proteomes" id="UP001501588"/>
    </source>
</evidence>
<dbReference type="Proteomes" id="UP001501588">
    <property type="component" value="Unassembled WGS sequence"/>
</dbReference>
<name>A0ABN1FLB0_9PROT</name>
<dbReference type="PANTHER" id="PTHR30204">
    <property type="entry name" value="REDOX-CYCLING DRUG-SENSING TRANSCRIPTIONAL ACTIVATOR SOXR"/>
    <property type="match status" value="1"/>
</dbReference>